<evidence type="ECO:0000313" key="1">
    <source>
        <dbReference type="EMBL" id="MBW0532569.1"/>
    </source>
</evidence>
<dbReference type="CDD" id="cd09272">
    <property type="entry name" value="RNase_HI_RT_Ty1"/>
    <property type="match status" value="1"/>
</dbReference>
<reference evidence="1" key="1">
    <citation type="submission" date="2021-03" db="EMBL/GenBank/DDBJ databases">
        <title>Draft genome sequence of rust myrtle Austropuccinia psidii MF-1, a brazilian biotype.</title>
        <authorList>
            <person name="Quecine M.C."/>
            <person name="Pachon D.M.R."/>
            <person name="Bonatelli M.L."/>
            <person name="Correr F.H."/>
            <person name="Franceschini L.M."/>
            <person name="Leite T.F."/>
            <person name="Margarido G.R.A."/>
            <person name="Almeida C.A."/>
            <person name="Ferrarezi J.A."/>
            <person name="Labate C.A."/>
        </authorList>
    </citation>
    <scope>NUCLEOTIDE SEQUENCE</scope>
    <source>
        <strain evidence="1">MF-1</strain>
    </source>
</reference>
<dbReference type="OrthoDB" id="3344688at2759"/>
<dbReference type="PANTHER" id="PTHR11439:SF483">
    <property type="entry name" value="PEPTIDE SYNTHASE GLIP-LIKE, PUTATIVE (AFU_ORTHOLOGUE AFUA_3G12920)-RELATED"/>
    <property type="match status" value="1"/>
</dbReference>
<gene>
    <name evidence="1" type="ORF">O181_072284</name>
</gene>
<organism evidence="1 2">
    <name type="scientific">Austropuccinia psidii MF-1</name>
    <dbReference type="NCBI Taxonomy" id="1389203"/>
    <lineage>
        <taxon>Eukaryota</taxon>
        <taxon>Fungi</taxon>
        <taxon>Dikarya</taxon>
        <taxon>Basidiomycota</taxon>
        <taxon>Pucciniomycotina</taxon>
        <taxon>Pucciniomycetes</taxon>
        <taxon>Pucciniales</taxon>
        <taxon>Sphaerophragmiaceae</taxon>
        <taxon>Austropuccinia</taxon>
    </lineage>
</organism>
<keyword evidence="2" id="KW-1185">Reference proteome</keyword>
<dbReference type="EMBL" id="AVOT02037834">
    <property type="protein sequence ID" value="MBW0532569.1"/>
    <property type="molecule type" value="Genomic_DNA"/>
</dbReference>
<proteinExistence type="predicted"/>
<dbReference type="PANTHER" id="PTHR11439">
    <property type="entry name" value="GAG-POL-RELATED RETROTRANSPOSON"/>
    <property type="match status" value="1"/>
</dbReference>
<evidence type="ECO:0000313" key="2">
    <source>
        <dbReference type="Proteomes" id="UP000765509"/>
    </source>
</evidence>
<name>A0A9Q3IBC3_9BASI</name>
<dbReference type="AlphaFoldDB" id="A0A9Q3IBC3"/>
<sequence length="195" mass="22234">MQHSNPAKPPCNGNLLSQIDSDTTDESIEVTLFQQAVGTTNYLAHHTRPDILLIINQLSRYSFKPSRCHWNALKHLLCYLKGTKNICFIYYQNPSKELLTGWADSQYANMRDDRKSISGFIVLAFGNPVCWLSKKQSVVAQSTTEGEYMSMNICVKQLRWLSFVFNYLGIQGVEPTLYNDNSEAVMLEEQLVKVN</sequence>
<accession>A0A9Q3IBC3</accession>
<evidence type="ECO:0008006" key="3">
    <source>
        <dbReference type="Google" id="ProtNLM"/>
    </source>
</evidence>
<dbReference type="Proteomes" id="UP000765509">
    <property type="component" value="Unassembled WGS sequence"/>
</dbReference>
<comment type="caution">
    <text evidence="1">The sequence shown here is derived from an EMBL/GenBank/DDBJ whole genome shotgun (WGS) entry which is preliminary data.</text>
</comment>
<protein>
    <recommendedName>
        <fullName evidence="3">Reverse transcriptase Ty1/copia-type domain-containing protein</fullName>
    </recommendedName>
</protein>